<keyword evidence="2" id="KW-1185">Reference proteome</keyword>
<protein>
    <submittedName>
        <fullName evidence="1">Uncharacterized protein</fullName>
    </submittedName>
</protein>
<dbReference type="EMBL" id="CM047745">
    <property type="protein sequence ID" value="KAJ0025719.1"/>
    <property type="molecule type" value="Genomic_DNA"/>
</dbReference>
<reference evidence="2" key="1">
    <citation type="journal article" date="2023" name="G3 (Bethesda)">
        <title>Genome assembly and association tests identify interacting loci associated with vigor, precocity, and sex in interspecific pistachio rootstocks.</title>
        <authorList>
            <person name="Palmer W."/>
            <person name="Jacygrad E."/>
            <person name="Sagayaradj S."/>
            <person name="Cavanaugh K."/>
            <person name="Han R."/>
            <person name="Bertier L."/>
            <person name="Beede B."/>
            <person name="Kafkas S."/>
            <person name="Golino D."/>
            <person name="Preece J."/>
            <person name="Michelmore R."/>
        </authorList>
    </citation>
    <scope>NUCLEOTIDE SEQUENCE [LARGE SCALE GENOMIC DNA]</scope>
</reference>
<comment type="caution">
    <text evidence="1">The sequence shown here is derived from an EMBL/GenBank/DDBJ whole genome shotgun (WGS) entry which is preliminary data.</text>
</comment>
<accession>A0ACC0XXW7</accession>
<gene>
    <name evidence="1" type="ORF">Pint_09285</name>
</gene>
<evidence type="ECO:0000313" key="2">
    <source>
        <dbReference type="Proteomes" id="UP001163603"/>
    </source>
</evidence>
<evidence type="ECO:0000313" key="1">
    <source>
        <dbReference type="EMBL" id="KAJ0025719.1"/>
    </source>
</evidence>
<sequence>MSGILLLSLRSLGQKYYLHELEEDTSALKEEQESLTHRMNNIKSSLLHEASLESTGRFASRLRLLFGEEN</sequence>
<dbReference type="Proteomes" id="UP001163603">
    <property type="component" value="Chromosome 10"/>
</dbReference>
<proteinExistence type="predicted"/>
<name>A0ACC0XXW7_9ROSI</name>
<organism evidence="1 2">
    <name type="scientific">Pistacia integerrima</name>
    <dbReference type="NCBI Taxonomy" id="434235"/>
    <lineage>
        <taxon>Eukaryota</taxon>
        <taxon>Viridiplantae</taxon>
        <taxon>Streptophyta</taxon>
        <taxon>Embryophyta</taxon>
        <taxon>Tracheophyta</taxon>
        <taxon>Spermatophyta</taxon>
        <taxon>Magnoliopsida</taxon>
        <taxon>eudicotyledons</taxon>
        <taxon>Gunneridae</taxon>
        <taxon>Pentapetalae</taxon>
        <taxon>rosids</taxon>
        <taxon>malvids</taxon>
        <taxon>Sapindales</taxon>
        <taxon>Anacardiaceae</taxon>
        <taxon>Pistacia</taxon>
    </lineage>
</organism>